<dbReference type="OMA" id="VITQEAM"/>
<evidence type="ECO:0000256" key="9">
    <source>
        <dbReference type="ARBA" id="ARBA00044543"/>
    </source>
</evidence>
<dbReference type="GO" id="GO:0061630">
    <property type="term" value="F:ubiquitin protein ligase activity"/>
    <property type="evidence" value="ECO:0007669"/>
    <property type="project" value="UniProtKB-EC"/>
</dbReference>
<sequence length="421" mass="47243">MSPAADSASGSKRQAELLKQEGNTCFKKDRISAAIDAYTGVELYDHVHYRIAGAFHLVRCKAIYFSSYLTIRKMHTYAIDLPIPLMRNIPNTKDTDAYLVVTGDLLPPRSEWAKVEEDCRMAIHYDSHSVKAHYMLGLALLNRQELAGGIKALEKLQNNYVYAIFTDEPNYAKLVFGAWKGATCKEALKSYNSLDNPTADVSEEHLNELDEVFRKAAKADTPTEVPDHLCCKITLDIFRDPVITPSGITYERAVILDHLNRVGKFDPVTREPLEPFQLISNLAVKEAVDVFLKDHGWAYKIRAEGRPGTVVKSSPLVSRCLGFEPVFLHCNFAGIKITMFSDRPAVLRLQTTVLFSSCSCLSHVMGFWSSAESITHSHPVAAVIGRRPDVRKRVLTPLVESGHRKDRRFGREEETQDTKSS</sequence>
<dbReference type="InterPro" id="IPR013083">
    <property type="entry name" value="Znf_RING/FYVE/PHD"/>
</dbReference>
<feature type="domain" description="U-box" evidence="10">
    <location>
        <begin position="224"/>
        <end position="298"/>
    </location>
</feature>
<dbReference type="GO" id="GO:0043161">
    <property type="term" value="P:proteasome-mediated ubiquitin-dependent protein catabolic process"/>
    <property type="evidence" value="ECO:0007669"/>
    <property type="project" value="TreeGrafter"/>
</dbReference>
<evidence type="ECO:0000313" key="11">
    <source>
        <dbReference type="EMBL" id="EMS58385.1"/>
    </source>
</evidence>
<evidence type="ECO:0000256" key="1">
    <source>
        <dbReference type="ARBA" id="ARBA00000900"/>
    </source>
</evidence>
<dbReference type="InterPro" id="IPR003613">
    <property type="entry name" value="Ubox_domain"/>
</dbReference>
<dbReference type="PANTHER" id="PTHR46803">
    <property type="entry name" value="E3 UBIQUITIN-PROTEIN LIGASE CHIP"/>
    <property type="match status" value="1"/>
</dbReference>
<reference evidence="11" key="1">
    <citation type="journal article" date="2013" name="Nature">
        <title>Draft genome of the wheat A-genome progenitor Triticum urartu.</title>
        <authorList>
            <person name="Ling H.Q."/>
            <person name="Zhao S."/>
            <person name="Liu D."/>
            <person name="Wang J."/>
            <person name="Sun H."/>
            <person name="Zhang C."/>
            <person name="Fan H."/>
            <person name="Li D."/>
            <person name="Dong L."/>
            <person name="Tao Y."/>
            <person name="Gao C."/>
            <person name="Wu H."/>
            <person name="Li Y."/>
            <person name="Cui Y."/>
            <person name="Guo X."/>
            <person name="Zheng S."/>
            <person name="Wang B."/>
            <person name="Yu K."/>
            <person name="Liang Q."/>
            <person name="Yang W."/>
            <person name="Lou X."/>
            <person name="Chen J."/>
            <person name="Feng M."/>
            <person name="Jian J."/>
            <person name="Zhang X."/>
            <person name="Luo G."/>
            <person name="Jiang Y."/>
            <person name="Liu J."/>
            <person name="Wang Z."/>
            <person name="Sha Y."/>
            <person name="Zhang B."/>
            <person name="Wu H."/>
            <person name="Tang D."/>
            <person name="Shen Q."/>
            <person name="Xue P."/>
            <person name="Zou S."/>
            <person name="Wang X."/>
            <person name="Liu X."/>
            <person name="Wang F."/>
            <person name="Yang Y."/>
            <person name="An X."/>
            <person name="Dong Z."/>
            <person name="Zhang K."/>
            <person name="Zhang X."/>
            <person name="Luo M.C."/>
            <person name="Dvorak J."/>
            <person name="Tong Y."/>
            <person name="Wang J."/>
            <person name="Yang H."/>
            <person name="Li Z."/>
            <person name="Wang D."/>
            <person name="Zhang A."/>
            <person name="Wang J."/>
        </authorList>
    </citation>
    <scope>NUCLEOTIDE SEQUENCE</scope>
</reference>
<evidence type="ECO:0000256" key="6">
    <source>
        <dbReference type="ARBA" id="ARBA00022786"/>
    </source>
</evidence>
<protein>
    <recommendedName>
        <fullName evidence="8">E3 ubiquitin-protein ligase CHIP</fullName>
        <ecNumber evidence="3">2.3.2.27</ecNumber>
    </recommendedName>
    <alternativeName>
        <fullName evidence="9">RING-type E3 ubiquitin transferase CHIP</fullName>
    </alternativeName>
</protein>
<evidence type="ECO:0000256" key="4">
    <source>
        <dbReference type="ARBA" id="ARBA00022679"/>
    </source>
</evidence>
<gene>
    <name evidence="11" type="ORF">TRIUR3_31453</name>
</gene>
<dbReference type="SUPFAM" id="SSF48452">
    <property type="entry name" value="TPR-like"/>
    <property type="match status" value="1"/>
</dbReference>
<evidence type="ECO:0000256" key="2">
    <source>
        <dbReference type="ARBA" id="ARBA00004906"/>
    </source>
</evidence>
<dbReference type="SUPFAM" id="SSF57850">
    <property type="entry name" value="RING/U-box"/>
    <property type="match status" value="1"/>
</dbReference>
<dbReference type="PANTHER" id="PTHR46803:SF2">
    <property type="entry name" value="E3 UBIQUITIN-PROTEIN LIGASE CHIP"/>
    <property type="match status" value="1"/>
</dbReference>
<dbReference type="eggNOG" id="KOG4642">
    <property type="taxonomic scope" value="Eukaryota"/>
</dbReference>
<dbReference type="GO" id="GO:0006515">
    <property type="term" value="P:protein quality control for misfolded or incompletely synthesized proteins"/>
    <property type="evidence" value="ECO:0007669"/>
    <property type="project" value="TreeGrafter"/>
</dbReference>
<organism evidence="11">
    <name type="scientific">Triticum urartu</name>
    <name type="common">Red wild einkorn</name>
    <name type="synonym">Crithodium urartu</name>
    <dbReference type="NCBI Taxonomy" id="4572"/>
    <lineage>
        <taxon>Eukaryota</taxon>
        <taxon>Viridiplantae</taxon>
        <taxon>Streptophyta</taxon>
        <taxon>Embryophyta</taxon>
        <taxon>Tracheophyta</taxon>
        <taxon>Spermatophyta</taxon>
        <taxon>Magnoliopsida</taxon>
        <taxon>Liliopsida</taxon>
        <taxon>Poales</taxon>
        <taxon>Poaceae</taxon>
        <taxon>BOP clade</taxon>
        <taxon>Pooideae</taxon>
        <taxon>Triticodae</taxon>
        <taxon>Triticeae</taxon>
        <taxon>Triticinae</taxon>
        <taxon>Triticum</taxon>
    </lineage>
</organism>
<name>M8A164_TRIUA</name>
<dbReference type="GO" id="GO:0045862">
    <property type="term" value="P:positive regulation of proteolysis"/>
    <property type="evidence" value="ECO:0007669"/>
    <property type="project" value="TreeGrafter"/>
</dbReference>
<dbReference type="PROSITE" id="PS51698">
    <property type="entry name" value="U_BOX"/>
    <property type="match status" value="1"/>
</dbReference>
<dbReference type="EMBL" id="KD134012">
    <property type="protein sequence ID" value="EMS58385.1"/>
    <property type="molecule type" value="Genomic_DNA"/>
</dbReference>
<evidence type="ECO:0000256" key="5">
    <source>
        <dbReference type="ARBA" id="ARBA00022737"/>
    </source>
</evidence>
<evidence type="ECO:0000256" key="3">
    <source>
        <dbReference type="ARBA" id="ARBA00012483"/>
    </source>
</evidence>
<dbReference type="GO" id="GO:0071218">
    <property type="term" value="P:cellular response to misfolded protein"/>
    <property type="evidence" value="ECO:0007669"/>
    <property type="project" value="TreeGrafter"/>
</dbReference>
<evidence type="ECO:0000256" key="7">
    <source>
        <dbReference type="ARBA" id="ARBA00022803"/>
    </source>
</evidence>
<dbReference type="Gene3D" id="3.30.40.10">
    <property type="entry name" value="Zinc/RING finger domain, C3HC4 (zinc finger)"/>
    <property type="match status" value="1"/>
</dbReference>
<dbReference type="InterPro" id="IPR011990">
    <property type="entry name" value="TPR-like_helical_dom_sf"/>
</dbReference>
<comment type="catalytic activity">
    <reaction evidence="1">
        <text>S-ubiquitinyl-[E2 ubiquitin-conjugating enzyme]-L-cysteine + [acceptor protein]-L-lysine = [E2 ubiquitin-conjugating enzyme]-L-cysteine + N(6)-ubiquitinyl-[acceptor protein]-L-lysine.</text>
        <dbReference type="EC" id="2.3.2.27"/>
    </reaction>
</comment>
<dbReference type="AlphaFoldDB" id="M8A164"/>
<dbReference type="STRING" id="4572.M8A164"/>
<dbReference type="SMART" id="SM00504">
    <property type="entry name" value="Ubox"/>
    <property type="match status" value="1"/>
</dbReference>
<keyword evidence="5" id="KW-0677">Repeat</keyword>
<dbReference type="EC" id="2.3.2.27" evidence="3"/>
<dbReference type="Pfam" id="PF04564">
    <property type="entry name" value="U-box"/>
    <property type="match status" value="1"/>
</dbReference>
<dbReference type="GO" id="GO:0005737">
    <property type="term" value="C:cytoplasm"/>
    <property type="evidence" value="ECO:0007669"/>
    <property type="project" value="TreeGrafter"/>
</dbReference>
<dbReference type="UniPathway" id="UPA00143"/>
<dbReference type="CDD" id="cd16654">
    <property type="entry name" value="RING-Ubox_CHIP"/>
    <property type="match status" value="1"/>
</dbReference>
<dbReference type="InterPro" id="IPR045202">
    <property type="entry name" value="CHIP_RING-Ubox"/>
</dbReference>
<keyword evidence="7" id="KW-0802">TPR repeat</keyword>
<keyword evidence="6" id="KW-0833">Ubl conjugation pathway</keyword>
<dbReference type="GO" id="GO:0000209">
    <property type="term" value="P:protein polyubiquitination"/>
    <property type="evidence" value="ECO:0007669"/>
    <property type="project" value="TreeGrafter"/>
</dbReference>
<evidence type="ECO:0000259" key="10">
    <source>
        <dbReference type="PROSITE" id="PS51698"/>
    </source>
</evidence>
<comment type="pathway">
    <text evidence="2">Protein modification; protein ubiquitination.</text>
</comment>
<evidence type="ECO:0000256" key="8">
    <source>
        <dbReference type="ARBA" id="ARBA00044534"/>
    </source>
</evidence>
<keyword evidence="4" id="KW-0808">Transferase</keyword>
<proteinExistence type="predicted"/>
<dbReference type="Gene3D" id="1.25.40.10">
    <property type="entry name" value="Tetratricopeptide repeat domain"/>
    <property type="match status" value="1"/>
</dbReference>
<dbReference type="GO" id="GO:0051087">
    <property type="term" value="F:protein-folding chaperone binding"/>
    <property type="evidence" value="ECO:0007669"/>
    <property type="project" value="TreeGrafter"/>
</dbReference>
<accession>M8A164</accession>